<reference evidence="7" key="1">
    <citation type="submission" date="2021-01" db="EMBL/GenBank/DDBJ databases">
        <authorList>
            <person name="Kaushik A."/>
        </authorList>
    </citation>
    <scope>NUCLEOTIDE SEQUENCE</scope>
    <source>
        <strain evidence="7">AG5</strain>
    </source>
</reference>
<evidence type="ECO:0000256" key="4">
    <source>
        <dbReference type="PROSITE-ProRule" id="PRU00175"/>
    </source>
</evidence>
<dbReference type="AlphaFoldDB" id="A0A8H3DRV2"/>
<organism evidence="7 8">
    <name type="scientific">Rhizoctonia solani</name>
    <dbReference type="NCBI Taxonomy" id="456999"/>
    <lineage>
        <taxon>Eukaryota</taxon>
        <taxon>Fungi</taxon>
        <taxon>Dikarya</taxon>
        <taxon>Basidiomycota</taxon>
        <taxon>Agaricomycotina</taxon>
        <taxon>Agaricomycetes</taxon>
        <taxon>Cantharellales</taxon>
        <taxon>Ceratobasidiaceae</taxon>
        <taxon>Rhizoctonia</taxon>
    </lineage>
</organism>
<dbReference type="CDD" id="cd16449">
    <property type="entry name" value="RING-HC"/>
    <property type="match status" value="1"/>
</dbReference>
<dbReference type="PROSITE" id="PS50089">
    <property type="entry name" value="ZF_RING_2"/>
    <property type="match status" value="1"/>
</dbReference>
<feature type="domain" description="RING-type" evidence="6">
    <location>
        <begin position="22"/>
        <end position="69"/>
    </location>
</feature>
<dbReference type="SUPFAM" id="SSF57850">
    <property type="entry name" value="RING/U-box"/>
    <property type="match status" value="1"/>
</dbReference>
<name>A0A8H3DRV2_9AGAM</name>
<dbReference type="InterPro" id="IPR001841">
    <property type="entry name" value="Znf_RING"/>
</dbReference>
<dbReference type="InterPro" id="IPR017907">
    <property type="entry name" value="Znf_RING_CS"/>
</dbReference>
<evidence type="ECO:0000256" key="2">
    <source>
        <dbReference type="ARBA" id="ARBA00022771"/>
    </source>
</evidence>
<keyword evidence="1" id="KW-0479">Metal-binding</keyword>
<dbReference type="EMBL" id="CAJNJQ010000074">
    <property type="protein sequence ID" value="CAE7054373.1"/>
    <property type="molecule type" value="Genomic_DNA"/>
</dbReference>
<evidence type="ECO:0000256" key="3">
    <source>
        <dbReference type="ARBA" id="ARBA00022833"/>
    </source>
</evidence>
<keyword evidence="3" id="KW-0862">Zinc</keyword>
<evidence type="ECO:0000313" key="8">
    <source>
        <dbReference type="Proteomes" id="UP000663827"/>
    </source>
</evidence>
<comment type="caution">
    <text evidence="7">The sequence shown here is derived from an EMBL/GenBank/DDBJ whole genome shotgun (WGS) entry which is preliminary data.</text>
</comment>
<proteinExistence type="predicted"/>
<keyword evidence="5" id="KW-0175">Coiled coil</keyword>
<protein>
    <recommendedName>
        <fullName evidence="6">RING-type domain-containing protein</fullName>
    </recommendedName>
</protein>
<gene>
    <name evidence="7" type="ORF">RDB_LOCUS3155</name>
</gene>
<evidence type="ECO:0000313" key="7">
    <source>
        <dbReference type="EMBL" id="CAE7054373.1"/>
    </source>
</evidence>
<dbReference type="SMART" id="SM00184">
    <property type="entry name" value="RING"/>
    <property type="match status" value="1"/>
</dbReference>
<evidence type="ECO:0000256" key="1">
    <source>
        <dbReference type="ARBA" id="ARBA00022723"/>
    </source>
</evidence>
<feature type="coiled-coil region" evidence="5">
    <location>
        <begin position="94"/>
        <end position="149"/>
    </location>
</feature>
<accession>A0A8H3DRV2</accession>
<evidence type="ECO:0000256" key="5">
    <source>
        <dbReference type="SAM" id="Coils"/>
    </source>
</evidence>
<keyword evidence="2 4" id="KW-0863">Zinc-finger</keyword>
<sequence length="155" mass="17721">MEDDEVHTNPEFVESWLGNAVCVICSELRGEMKAFPCGHLICSECAMRLRRESGPGSADMSYPVKCYNCPKLIERGTLRRVIFEVAPFTYEAPLQRYLAEQAALSEEYEEAKHSREELIQKLQQKTSDLAELSEQIKKIEGLKHELIKLGWGSFH</sequence>
<dbReference type="PROSITE" id="PS00518">
    <property type="entry name" value="ZF_RING_1"/>
    <property type="match status" value="1"/>
</dbReference>
<evidence type="ECO:0000259" key="6">
    <source>
        <dbReference type="PROSITE" id="PS50089"/>
    </source>
</evidence>
<dbReference type="GO" id="GO:0008270">
    <property type="term" value="F:zinc ion binding"/>
    <property type="evidence" value="ECO:0007669"/>
    <property type="project" value="UniProtKB-KW"/>
</dbReference>
<dbReference type="InterPro" id="IPR013083">
    <property type="entry name" value="Znf_RING/FYVE/PHD"/>
</dbReference>
<dbReference type="Gene3D" id="3.30.40.10">
    <property type="entry name" value="Zinc/RING finger domain, C3HC4 (zinc finger)"/>
    <property type="match status" value="1"/>
</dbReference>
<dbReference type="Proteomes" id="UP000663827">
    <property type="component" value="Unassembled WGS sequence"/>
</dbReference>